<proteinExistence type="predicted"/>
<accession>A0A2R6BIK3</accession>
<evidence type="ECO:0000313" key="2">
    <source>
        <dbReference type="Proteomes" id="UP000241120"/>
    </source>
</evidence>
<reference evidence="1 2" key="1">
    <citation type="submission" date="2017-04" db="EMBL/GenBank/DDBJ databases">
        <title>Novel microbial lineages endemic to geothermal iron-oxide mats fill important gaps in the evolutionary history of Archaea.</title>
        <authorList>
            <person name="Jay Z.J."/>
            <person name="Beam J.P."/>
            <person name="Dlakic M."/>
            <person name="Rusch D.B."/>
            <person name="Kozubal M.A."/>
            <person name="Inskeep W.P."/>
        </authorList>
    </citation>
    <scope>NUCLEOTIDE SEQUENCE [LARGE SCALE GENOMIC DNA]</scope>
    <source>
        <strain evidence="1">ECH_B_1</strain>
    </source>
</reference>
<name>A0A2R6BIK3_9ARCH</name>
<protein>
    <submittedName>
        <fullName evidence="1">Uncharacterized protein</fullName>
    </submittedName>
</protein>
<dbReference type="Proteomes" id="UP000241120">
    <property type="component" value="Unassembled WGS sequence"/>
</dbReference>
<sequence length="170" mass="18989">MGKRKANVLGLPPANLPFEHESKWLDGLFDSFLQEKISLDDLKKGVALVFHSYAKKVRREIRNRVRAELRTEQLRAEARSAGGWTTAHVEDRSLRGHGPVTPALVEDILVLKTTCPSCGGDTLRVSAPYEVWVHCAKCGYTDSYNPGSEEWGKYVDMMQRRQLTLSGGGC</sequence>
<organism evidence="1 2">
    <name type="scientific">Candidatus Marsarchaeota G2 archaeon ECH_B_1</name>
    <dbReference type="NCBI Taxonomy" id="1978159"/>
    <lineage>
        <taxon>Archaea</taxon>
        <taxon>Candidatus Marsarchaeota</taxon>
        <taxon>Candidatus Marsarchaeota group 2</taxon>
    </lineage>
</organism>
<dbReference type="EMBL" id="NEXG01000058">
    <property type="protein sequence ID" value="PSN98479.1"/>
    <property type="molecule type" value="Genomic_DNA"/>
</dbReference>
<dbReference type="AlphaFoldDB" id="A0A2R6BIK3"/>
<evidence type="ECO:0000313" key="1">
    <source>
        <dbReference type="EMBL" id="PSN98479.1"/>
    </source>
</evidence>
<gene>
    <name evidence="1" type="ORF">B9Q05_12710</name>
</gene>
<comment type="caution">
    <text evidence="1">The sequence shown here is derived from an EMBL/GenBank/DDBJ whole genome shotgun (WGS) entry which is preliminary data.</text>
</comment>